<dbReference type="PRINTS" id="PR00359">
    <property type="entry name" value="BP450"/>
</dbReference>
<keyword evidence="5" id="KW-1185">Reference proteome</keyword>
<dbReference type="InterPro" id="IPR001128">
    <property type="entry name" value="Cyt_P450"/>
</dbReference>
<dbReference type="PANTHER" id="PTHR46696:SF1">
    <property type="entry name" value="CYTOCHROME P450 YJIB-RELATED"/>
    <property type="match status" value="1"/>
</dbReference>
<dbReference type="Proteomes" id="UP000031488">
    <property type="component" value="Unassembled WGS sequence"/>
</dbReference>
<dbReference type="EMBL" id="JTJZ01000013">
    <property type="protein sequence ID" value="KHS53810.1"/>
    <property type="molecule type" value="Genomic_DNA"/>
</dbReference>
<evidence type="ECO:0000256" key="2">
    <source>
        <dbReference type="RuleBase" id="RU000461"/>
    </source>
</evidence>
<feature type="region of interest" description="Disordered" evidence="3">
    <location>
        <begin position="1"/>
        <end position="29"/>
    </location>
</feature>
<dbReference type="RefSeq" id="WP_082018776.1">
    <property type="nucleotide sequence ID" value="NZ_JTJZ01000013.1"/>
</dbReference>
<dbReference type="OrthoDB" id="502624at2"/>
<dbReference type="AlphaFoldDB" id="A0A0B9ASJ2"/>
<dbReference type="PROSITE" id="PS00086">
    <property type="entry name" value="CYTOCHROME_P450"/>
    <property type="match status" value="1"/>
</dbReference>
<dbReference type="GO" id="GO:0005506">
    <property type="term" value="F:iron ion binding"/>
    <property type="evidence" value="ECO:0007669"/>
    <property type="project" value="InterPro"/>
</dbReference>
<sequence>MSGADRHRPSRLAAPGDEPAGPPVEQVPLEHGPDLWRIRSFDAARQVLRARHLTTQAGFTAERIPRGIFRRHPILISDGESHDSQRRELARFFAPAVIADRYGERIDALAQDTVGRVAETGLCRLDEVALHFSVAVTSEVVGLTESSIAGMSRRLEGFFTQPPVDLAAPGWGRTRKQWLQAAVNGLVPIVRFYLADVRPALRARRRRQRDDVLSHLIGAGHSTSDILVECVTYGTAGMVTTREFITMACWHLLSDGELGAEYLAADRPRRLEILEEIIRLEPVVGHLFRRTQADIEVTAPDRTVTIPAGDLIDVCVRATNTDEEAMGPEPHSLCPVRHTAEAVPAVGMSFSDGAHKCPGQSLALFETDALVHRLLDRGPRLVAEPEIGWDSVISGYRLRGLQLAFDECSGPERRLS</sequence>
<dbReference type="InterPro" id="IPR036396">
    <property type="entry name" value="Cyt_P450_sf"/>
</dbReference>
<comment type="similarity">
    <text evidence="1 2">Belongs to the cytochrome P450 family.</text>
</comment>
<dbReference type="InterPro" id="IPR017972">
    <property type="entry name" value="Cyt_P450_CS"/>
</dbReference>
<dbReference type="InterPro" id="IPR002397">
    <property type="entry name" value="Cyt_P450_B"/>
</dbReference>
<comment type="caution">
    <text evidence="4">The sequence shown here is derived from an EMBL/GenBank/DDBJ whole genome shotgun (WGS) entry which is preliminary data.</text>
</comment>
<dbReference type="GO" id="GO:0004497">
    <property type="term" value="F:monooxygenase activity"/>
    <property type="evidence" value="ECO:0007669"/>
    <property type="project" value="UniProtKB-KW"/>
</dbReference>
<name>A0A0B9ASJ2_BRELN</name>
<dbReference type="Pfam" id="PF00067">
    <property type="entry name" value="p450"/>
    <property type="match status" value="1"/>
</dbReference>
<dbReference type="SUPFAM" id="SSF48264">
    <property type="entry name" value="Cytochrome P450"/>
    <property type="match status" value="1"/>
</dbReference>
<evidence type="ECO:0000313" key="4">
    <source>
        <dbReference type="EMBL" id="KHS53810.1"/>
    </source>
</evidence>
<keyword evidence="2" id="KW-0503">Monooxygenase</keyword>
<keyword evidence="2" id="KW-0560">Oxidoreductase</keyword>
<gene>
    <name evidence="4" type="ORF">AE0388_0565</name>
</gene>
<evidence type="ECO:0000256" key="3">
    <source>
        <dbReference type="SAM" id="MobiDB-lite"/>
    </source>
</evidence>
<proteinExistence type="inferred from homology"/>
<keyword evidence="2" id="KW-0408">Iron</keyword>
<evidence type="ECO:0000256" key="1">
    <source>
        <dbReference type="ARBA" id="ARBA00010617"/>
    </source>
</evidence>
<keyword evidence="2" id="KW-0349">Heme</keyword>
<dbReference type="Gene3D" id="1.10.630.10">
    <property type="entry name" value="Cytochrome P450"/>
    <property type="match status" value="1"/>
</dbReference>
<evidence type="ECO:0000313" key="5">
    <source>
        <dbReference type="Proteomes" id="UP000031488"/>
    </source>
</evidence>
<dbReference type="PANTHER" id="PTHR46696">
    <property type="entry name" value="P450, PUTATIVE (EUROFUNG)-RELATED"/>
    <property type="match status" value="1"/>
</dbReference>
<dbReference type="GO" id="GO:0020037">
    <property type="term" value="F:heme binding"/>
    <property type="evidence" value="ECO:0007669"/>
    <property type="project" value="InterPro"/>
</dbReference>
<dbReference type="PATRIC" id="fig|1703.6.peg.449"/>
<dbReference type="CDD" id="cd00302">
    <property type="entry name" value="cytochrome_P450"/>
    <property type="match status" value="1"/>
</dbReference>
<organism evidence="4 5">
    <name type="scientific">Brevibacterium linens</name>
    <dbReference type="NCBI Taxonomy" id="1703"/>
    <lineage>
        <taxon>Bacteria</taxon>
        <taxon>Bacillati</taxon>
        <taxon>Actinomycetota</taxon>
        <taxon>Actinomycetes</taxon>
        <taxon>Micrococcales</taxon>
        <taxon>Brevibacteriaceae</taxon>
        <taxon>Brevibacterium</taxon>
    </lineage>
</organism>
<keyword evidence="2" id="KW-0479">Metal-binding</keyword>
<protein>
    <submittedName>
        <fullName evidence="4">Cytochrome P450</fullName>
    </submittedName>
</protein>
<dbReference type="GO" id="GO:0016705">
    <property type="term" value="F:oxidoreductase activity, acting on paired donors, with incorporation or reduction of molecular oxygen"/>
    <property type="evidence" value="ECO:0007669"/>
    <property type="project" value="InterPro"/>
</dbReference>
<accession>A0A0B9ASJ2</accession>
<reference evidence="4 5" key="1">
    <citation type="submission" date="2014-11" db="EMBL/GenBank/DDBJ databases">
        <title>Draft Genome Sequence of Brevibacterium linens AE038-8.</title>
        <authorList>
            <person name="Maizel D."/>
            <person name="Utturkar S.M."/>
            <person name="Brown S.D."/>
            <person name="Ferrero M."/>
            <person name="Rosen B.P."/>
        </authorList>
    </citation>
    <scope>NUCLEOTIDE SEQUENCE [LARGE SCALE GENOMIC DNA]</scope>
    <source>
        <strain evidence="4 5">AE038-8</strain>
    </source>
</reference>